<accession>A0ABQ5HTS3</accession>
<dbReference type="EMBL" id="BQNB010020002">
    <property type="protein sequence ID" value="GJT91262.1"/>
    <property type="molecule type" value="Genomic_DNA"/>
</dbReference>
<dbReference type="Proteomes" id="UP001151760">
    <property type="component" value="Unassembled WGS sequence"/>
</dbReference>
<evidence type="ECO:0000313" key="3">
    <source>
        <dbReference type="Proteomes" id="UP001151760"/>
    </source>
</evidence>
<feature type="compositionally biased region" description="Basic residues" evidence="1">
    <location>
        <begin position="445"/>
        <end position="455"/>
    </location>
</feature>
<keyword evidence="3" id="KW-1185">Reference proteome</keyword>
<feature type="region of interest" description="Disordered" evidence="1">
    <location>
        <begin position="404"/>
        <end position="465"/>
    </location>
</feature>
<evidence type="ECO:0000256" key="1">
    <source>
        <dbReference type="SAM" id="MobiDB-lite"/>
    </source>
</evidence>
<organism evidence="2 3">
    <name type="scientific">Tanacetum coccineum</name>
    <dbReference type="NCBI Taxonomy" id="301880"/>
    <lineage>
        <taxon>Eukaryota</taxon>
        <taxon>Viridiplantae</taxon>
        <taxon>Streptophyta</taxon>
        <taxon>Embryophyta</taxon>
        <taxon>Tracheophyta</taxon>
        <taxon>Spermatophyta</taxon>
        <taxon>Magnoliopsida</taxon>
        <taxon>eudicotyledons</taxon>
        <taxon>Gunneridae</taxon>
        <taxon>Pentapetalae</taxon>
        <taxon>asterids</taxon>
        <taxon>campanulids</taxon>
        <taxon>Asterales</taxon>
        <taxon>Asteraceae</taxon>
        <taxon>Asteroideae</taxon>
        <taxon>Anthemideae</taxon>
        <taxon>Anthemidinae</taxon>
        <taxon>Tanacetum</taxon>
    </lineage>
</organism>
<reference evidence="2" key="1">
    <citation type="journal article" date="2022" name="Int. J. Mol. Sci.">
        <title>Draft Genome of Tanacetum Coccineum: Genomic Comparison of Closely Related Tanacetum-Family Plants.</title>
        <authorList>
            <person name="Yamashiro T."/>
            <person name="Shiraishi A."/>
            <person name="Nakayama K."/>
            <person name="Satake H."/>
        </authorList>
    </citation>
    <scope>NUCLEOTIDE SEQUENCE</scope>
</reference>
<comment type="caution">
    <text evidence="2">The sequence shown here is derived from an EMBL/GenBank/DDBJ whole genome shotgun (WGS) entry which is preliminary data.</text>
</comment>
<proteinExistence type="predicted"/>
<feature type="compositionally biased region" description="Acidic residues" evidence="1">
    <location>
        <begin position="178"/>
        <end position="191"/>
    </location>
</feature>
<name>A0ABQ5HTS3_9ASTR</name>
<reference evidence="2" key="2">
    <citation type="submission" date="2022-01" db="EMBL/GenBank/DDBJ databases">
        <authorList>
            <person name="Yamashiro T."/>
            <person name="Shiraishi A."/>
            <person name="Satake H."/>
            <person name="Nakayama K."/>
        </authorList>
    </citation>
    <scope>NUCLEOTIDE SEQUENCE</scope>
</reference>
<feature type="region of interest" description="Disordered" evidence="1">
    <location>
        <begin position="157"/>
        <end position="206"/>
    </location>
</feature>
<evidence type="ECO:0000313" key="2">
    <source>
        <dbReference type="EMBL" id="GJT91262.1"/>
    </source>
</evidence>
<feature type="compositionally biased region" description="Basic and acidic residues" evidence="1">
    <location>
        <begin position="157"/>
        <end position="171"/>
    </location>
</feature>
<sequence>MDNRSNADMHSEGQDSPLTKLINVVDGKFKFRMVIPETMMIDAIKPSVGYKYYKHKKDESEKDKATEEPKEQHVSLVRSGRGKGYMCSETIAIELAKLVSIKEQRLQQRKIMTKLTIERQVEKDVEDTYDAETRLKLKGVVIKDPAIQSLLDLQKGSKESRLETTDGDATRDSSCSDTNEEKDDESDDFDDLNMVLSDDESNKRDDDVTGFGNLLNEPLVQELTDLMCKPVYIDAHTTFEVANLEGNPEEMFPDDAAHHISSPPATTTHDLITFKKAAEQKFKEYDQKLEALSSINVPETIKEVVQAKVLTEMKKQLPTYVPTTISKFVKPRLNNYVHEVMKNNQISLFTTPSQTTTDDLSKMELKLNLLNKMYQNKSNETYDTYQKLYNTLYESITLDQEALDAQDTEPSSNKRTHDDQDPPNNREGETRHKRRKDASEPLSRSSKKYKAHVKRPNTGWFNKKSGSAEAAKRKMAWFDMLLKYDINQNEDHILGPSTVDMAKKLKALIKKDELTITALEGDVSKPRSFKKHMSKSTKPHNCFYNNDFYYLLSTGEKYATSLTKHFAARRSDKKKYEFSYADLPRLSLNDIEDMYLLKVQDKLHHLQSDFEKDFNNAFLLFIKRIMIQNRKIPHTMLGTEKGIAYLNQHNIKSLMKLGEGRDWSNKDIKRSNEMLEKIDKTLKHKEQLRRLEEYVGGRPKTFDPHLFVRL</sequence>
<protein>
    <submittedName>
        <fullName evidence="2">Uncharacterized protein</fullName>
    </submittedName>
</protein>
<feature type="compositionally biased region" description="Basic and acidic residues" evidence="1">
    <location>
        <begin position="415"/>
        <end position="430"/>
    </location>
</feature>
<gene>
    <name evidence="2" type="ORF">Tco_1080107</name>
</gene>